<feature type="domain" description="DUF7507" evidence="5">
    <location>
        <begin position="862"/>
        <end position="966"/>
    </location>
</feature>
<feature type="region of interest" description="Disordered" evidence="1">
    <location>
        <begin position="576"/>
        <end position="596"/>
    </location>
</feature>
<feature type="domain" description="DUF7507" evidence="5">
    <location>
        <begin position="366"/>
        <end position="461"/>
    </location>
</feature>
<feature type="domain" description="DUF7507" evidence="5">
    <location>
        <begin position="734"/>
        <end position="839"/>
    </location>
</feature>
<feature type="region of interest" description="Disordered" evidence="1">
    <location>
        <begin position="275"/>
        <end position="296"/>
    </location>
</feature>
<feature type="domain" description="DUF7507" evidence="5">
    <location>
        <begin position="999"/>
        <end position="1093"/>
    </location>
</feature>
<feature type="chain" id="PRO_5026197639" description="DUF11 domain-containing protein" evidence="3">
    <location>
        <begin position="26"/>
        <end position="1275"/>
    </location>
</feature>
<evidence type="ECO:0000259" key="5">
    <source>
        <dbReference type="Pfam" id="PF24346"/>
    </source>
</evidence>
<feature type="signal peptide" evidence="3">
    <location>
        <begin position="1"/>
        <end position="25"/>
    </location>
</feature>
<dbReference type="Pfam" id="PF24346">
    <property type="entry name" value="DUF7507"/>
    <property type="match status" value="7"/>
</dbReference>
<dbReference type="EMBL" id="CP049863">
    <property type="protein sequence ID" value="QIK63160.1"/>
    <property type="molecule type" value="Genomic_DNA"/>
</dbReference>
<evidence type="ECO:0000256" key="2">
    <source>
        <dbReference type="SAM" id="Phobius"/>
    </source>
</evidence>
<name>A0A6G7XEX1_9MICO</name>
<reference evidence="6 7" key="1">
    <citation type="submission" date="2020-03" db="EMBL/GenBank/DDBJ databases">
        <title>Leucobacter sp. nov., isolated from beetles.</title>
        <authorList>
            <person name="Hyun D.-W."/>
            <person name="Bae J.-W."/>
        </authorList>
    </citation>
    <scope>NUCLEOTIDE SEQUENCE [LARGE SCALE GENOMIC DNA]</scope>
    <source>
        <strain evidence="6 7">HDW9C</strain>
    </source>
</reference>
<protein>
    <recommendedName>
        <fullName evidence="8">DUF11 domain-containing protein</fullName>
    </recommendedName>
</protein>
<dbReference type="AlphaFoldDB" id="A0A6G7XEX1"/>
<dbReference type="InterPro" id="IPR047589">
    <property type="entry name" value="DUF11_rpt"/>
</dbReference>
<dbReference type="InterPro" id="IPR048834">
    <property type="entry name" value="SpaA_pre-album"/>
</dbReference>
<dbReference type="NCBIfam" id="TIGR01451">
    <property type="entry name" value="B_ant_repeat"/>
    <property type="match status" value="1"/>
</dbReference>
<dbReference type="KEGG" id="lvi:G7068_08085"/>
<feature type="domain" description="SpaA-like prealbumin fold" evidence="4">
    <location>
        <begin position="250"/>
        <end position="357"/>
    </location>
</feature>
<feature type="domain" description="DUF7507" evidence="5">
    <location>
        <begin position="1115"/>
        <end position="1213"/>
    </location>
</feature>
<keyword evidence="3" id="KW-0732">Signal</keyword>
<sequence length="1275" mass="128414">MALAAGAVALLAAGLIVKAPTLATAAPQGCGYGTGGPHASVLCWIDMSGFNPTLAESAAGQRLTIDLGSGTALSFTVKVSAGEDGLRPIAADALPTYSTAVLGNGYYRNVPGKPALYTALGSATGAVTKVSLSNISATRNGVPITSNYSFVMADAETTEQGEGFVWASSSNLKLLAEAIPAGWSQACDLTGIGTKTITCDSPSTATNRPGAMLVYADSPGEISSTFKTSSTTSRQAVAFAVMVSSVDAQATVASRHAPTDSFSVSASSANISYGQKATGSTNTAQTGAQPVLTDNSGSSITFRVDMDAGSPSTWSDYRVAWACNNAAKPSETVSVTTAPDGRSVTTTVKASDEIRCSAAITSRIATLTLQQSVTPPVATAVGQTESYAFDVTNTGDETLTNLSIVQGPFTGSGKVSAAICPSTPLLPGASARCTANYTVTRADMASSPIRNTATARAVPATMSDPYVLSNESTATFEVVVPGLELVKNYVVVNDTNGNGINDAGDVIKWTFDVTNSGNISLNNIAITDELLEGLGIAVSCAATPLAAGATVTCGSGHYTITAADVLTGQIRNVATATGQVPDGTPGSPANPTSVPAEATTSIEATPVPGLAMVKNFVVVSDANANGINDPGDVVKWTFDVTNTGNTPLNTISITDDLLDSLGLSTSCAAGPLAAGGSMTCESGEYTITAADVLAGEIYNVATATGQVPAGTPGNPANPVSASSAVTIPVEATPAPALELVKDYVVVDDTNGNGIIDPGDVVKWTFEVTNTGNTSLNDVTIGDDLLDELGIPVTCAATSLVAGAATICESGDYTITAADVLAGEILNVATATGQVPAGTPGNPANPISGSSEVAIPVQATPVPGLTLVKNYVVVDDANNNGINDPGDVIKWTFEVTNSGNVTLNGVGVIDDLLAEMGVGVSCDPAPLAAGSSVTCDSEEYTLTGADVKAGAIHNVASATGQVPAGTPGNPANPTSAFAEVTAPIEATPVPGIELEKNYVVVNDANTNGINDAGDVIKWTFKVLNSGNTTLNDVAITDELLDGLGVDVTCDTAPLAAGASTVCESGDYTITDADVQLGKIRNVATATGQVPAGTPGSPANPTSESAEVTVSLNPLNAALDMVKTAHPSGNAKKVKLDDTIDYSFKLTNVGSARLTGVSVKDPLLEKAGIAVICPATELAPGASVTCRSEKGYRVTAKDVANGKVLNRATGHATPPPLLDPIAPAASEATVKTAQADTVALSSTLAVTGAGTPLLLTMGGLAMVMLGVIAMRTRRRVR</sequence>
<evidence type="ECO:0000256" key="3">
    <source>
        <dbReference type="SAM" id="SignalP"/>
    </source>
</evidence>
<proteinExistence type="predicted"/>
<dbReference type="InterPro" id="IPR051172">
    <property type="entry name" value="Chlamydia_OmcB"/>
</dbReference>
<feature type="compositionally biased region" description="Polar residues" evidence="1">
    <location>
        <begin position="587"/>
        <end position="596"/>
    </location>
</feature>
<dbReference type="InterPro" id="IPR055354">
    <property type="entry name" value="DUF7507"/>
</dbReference>
<feature type="domain" description="DUF7507" evidence="5">
    <location>
        <begin position="481"/>
        <end position="585"/>
    </location>
</feature>
<dbReference type="RefSeq" id="WP_166290956.1">
    <property type="nucleotide sequence ID" value="NZ_CP049863.1"/>
</dbReference>
<evidence type="ECO:0000313" key="6">
    <source>
        <dbReference type="EMBL" id="QIK63160.1"/>
    </source>
</evidence>
<dbReference type="PANTHER" id="PTHR34819">
    <property type="entry name" value="LARGE CYSTEINE-RICH PERIPLASMIC PROTEIN OMCB"/>
    <property type="match status" value="1"/>
</dbReference>
<organism evidence="6 7">
    <name type="scientific">Leucobacter viscericola</name>
    <dbReference type="NCBI Taxonomy" id="2714935"/>
    <lineage>
        <taxon>Bacteria</taxon>
        <taxon>Bacillati</taxon>
        <taxon>Actinomycetota</taxon>
        <taxon>Actinomycetes</taxon>
        <taxon>Micrococcales</taxon>
        <taxon>Microbacteriaceae</taxon>
        <taxon>Leucobacter</taxon>
    </lineage>
</organism>
<dbReference type="PANTHER" id="PTHR34819:SF3">
    <property type="entry name" value="CELL SURFACE PROTEIN"/>
    <property type="match status" value="1"/>
</dbReference>
<dbReference type="PROSITE" id="PS00018">
    <property type="entry name" value="EF_HAND_1"/>
    <property type="match status" value="1"/>
</dbReference>
<evidence type="ECO:0008006" key="8">
    <source>
        <dbReference type="Google" id="ProtNLM"/>
    </source>
</evidence>
<evidence type="ECO:0000313" key="7">
    <source>
        <dbReference type="Proteomes" id="UP000502677"/>
    </source>
</evidence>
<feature type="transmembrane region" description="Helical" evidence="2">
    <location>
        <begin position="1247"/>
        <end position="1268"/>
    </location>
</feature>
<keyword evidence="2" id="KW-1133">Transmembrane helix</keyword>
<gene>
    <name evidence="6" type="ORF">G7068_08085</name>
</gene>
<feature type="domain" description="DUF7507" evidence="5">
    <location>
        <begin position="618"/>
        <end position="712"/>
    </location>
</feature>
<keyword evidence="2" id="KW-0812">Transmembrane</keyword>
<keyword evidence="2" id="KW-0472">Membrane</keyword>
<keyword evidence="7" id="KW-1185">Reference proteome</keyword>
<evidence type="ECO:0000259" key="4">
    <source>
        <dbReference type="Pfam" id="PF20674"/>
    </source>
</evidence>
<dbReference type="Proteomes" id="UP000502677">
    <property type="component" value="Chromosome"/>
</dbReference>
<evidence type="ECO:0000256" key="1">
    <source>
        <dbReference type="SAM" id="MobiDB-lite"/>
    </source>
</evidence>
<accession>A0A6G7XEX1</accession>
<dbReference type="Pfam" id="PF20674">
    <property type="entry name" value="SpaA_3"/>
    <property type="match status" value="1"/>
</dbReference>
<dbReference type="InterPro" id="IPR018247">
    <property type="entry name" value="EF_Hand_1_Ca_BS"/>
</dbReference>